<comment type="caution">
    <text evidence="2">The sequence shown here is derived from an EMBL/GenBank/DDBJ whole genome shotgun (WGS) entry which is preliminary data.</text>
</comment>
<dbReference type="AlphaFoldDB" id="A0AAD7HKD6"/>
<evidence type="ECO:0000313" key="3">
    <source>
        <dbReference type="Proteomes" id="UP001215280"/>
    </source>
</evidence>
<organism evidence="2 3">
    <name type="scientific">Mycena maculata</name>
    <dbReference type="NCBI Taxonomy" id="230809"/>
    <lineage>
        <taxon>Eukaryota</taxon>
        <taxon>Fungi</taxon>
        <taxon>Dikarya</taxon>
        <taxon>Basidiomycota</taxon>
        <taxon>Agaricomycotina</taxon>
        <taxon>Agaricomycetes</taxon>
        <taxon>Agaricomycetidae</taxon>
        <taxon>Agaricales</taxon>
        <taxon>Marasmiineae</taxon>
        <taxon>Mycenaceae</taxon>
        <taxon>Mycena</taxon>
    </lineage>
</organism>
<name>A0AAD7HKD6_9AGAR</name>
<dbReference type="EMBL" id="JARJLG010000264">
    <property type="protein sequence ID" value="KAJ7721833.1"/>
    <property type="molecule type" value="Genomic_DNA"/>
</dbReference>
<keyword evidence="3" id="KW-1185">Reference proteome</keyword>
<gene>
    <name evidence="2" type="ORF">DFH07DRAFT_1007414</name>
</gene>
<accession>A0AAD7HKD6</accession>
<evidence type="ECO:0000256" key="1">
    <source>
        <dbReference type="SAM" id="MobiDB-lite"/>
    </source>
</evidence>
<reference evidence="2" key="1">
    <citation type="submission" date="2023-03" db="EMBL/GenBank/DDBJ databases">
        <title>Massive genome expansion in bonnet fungi (Mycena s.s.) driven by repeated elements and novel gene families across ecological guilds.</title>
        <authorList>
            <consortium name="Lawrence Berkeley National Laboratory"/>
            <person name="Harder C.B."/>
            <person name="Miyauchi S."/>
            <person name="Viragh M."/>
            <person name="Kuo A."/>
            <person name="Thoen E."/>
            <person name="Andreopoulos B."/>
            <person name="Lu D."/>
            <person name="Skrede I."/>
            <person name="Drula E."/>
            <person name="Henrissat B."/>
            <person name="Morin E."/>
            <person name="Kohler A."/>
            <person name="Barry K."/>
            <person name="LaButti K."/>
            <person name="Morin E."/>
            <person name="Salamov A."/>
            <person name="Lipzen A."/>
            <person name="Mereny Z."/>
            <person name="Hegedus B."/>
            <person name="Baldrian P."/>
            <person name="Stursova M."/>
            <person name="Weitz H."/>
            <person name="Taylor A."/>
            <person name="Grigoriev I.V."/>
            <person name="Nagy L.G."/>
            <person name="Martin F."/>
            <person name="Kauserud H."/>
        </authorList>
    </citation>
    <scope>NUCLEOTIDE SEQUENCE</scope>
    <source>
        <strain evidence="2">CBHHK188m</strain>
    </source>
</reference>
<dbReference type="Proteomes" id="UP001215280">
    <property type="component" value="Unassembled WGS sequence"/>
</dbReference>
<protein>
    <submittedName>
        <fullName evidence="2">Uncharacterized protein</fullName>
    </submittedName>
</protein>
<evidence type="ECO:0000313" key="2">
    <source>
        <dbReference type="EMBL" id="KAJ7721833.1"/>
    </source>
</evidence>
<proteinExistence type="predicted"/>
<feature type="region of interest" description="Disordered" evidence="1">
    <location>
        <begin position="133"/>
        <end position="172"/>
    </location>
</feature>
<sequence length="264" mass="28368">MAVSIQSSKDEALKAEAADEARWKVYSDGSGIDGMMGALHFADNRMQYRPLTRPYGGAALVLGITKILAPPMCTLPGYNGYIPPPAEGALVRRPWATRAPWPSSRGTSTSPAPPSPPWCSACSSRTFRYRNLGTTHAGSLSPPPAATAPRACSASELTNGTRASTSTTPGACPCPRCRQRQRQHADSAASLWDECAGEWIAQTRGKRPPASTIPPSFFLATMTNGEPVTTVLVLEIPWAPKENEIWTTRFVLTMAHELLVTGIF</sequence>
<feature type="compositionally biased region" description="Polar residues" evidence="1">
    <location>
        <begin position="155"/>
        <end position="169"/>
    </location>
</feature>